<sequence>MLIAVDIGNTNIVIGFMDPLPSDQVDSAHPLSRRQVADTYRMTTTQTSTSDEYGIALLQFLALSSYKPSDVEGVIIASVVPQVMHSFKSAIIKVVGTTPMIVSPGVKTGINVKLDDPKSLGSDCLCDCVAAYYLYNSPSLVVDMGTATTYNIVDSGGTIVTGLISAGLQTSARALAGGTAQLPQVEIRRPGTITATNTIDAIQSGLYYSFLGGLQMIINQSRKEFSPDLTVIATGGLGRVVEVDAKDLGLIDVYDPDLIFKGMDIIYNRTTSSKNRGHKKASHASR</sequence>
<evidence type="ECO:0000256" key="10">
    <source>
        <dbReference type="ARBA" id="ARBA00022777"/>
    </source>
</evidence>
<dbReference type="EMBL" id="ADCX01000003">
    <property type="protein sequence ID" value="EFG26938.1"/>
    <property type="molecule type" value="Genomic_DNA"/>
</dbReference>
<name>W5IIS8_SCAIO</name>
<gene>
    <name evidence="16" type="primary">coaX</name>
    <name evidence="17" type="ORF">HMPREF9020_00568</name>
</gene>
<dbReference type="SUPFAM" id="SSF53067">
    <property type="entry name" value="Actin-like ATPase domain"/>
    <property type="match status" value="2"/>
</dbReference>
<feature type="binding site" evidence="16">
    <location>
        <position position="143"/>
    </location>
    <ligand>
        <name>K(+)</name>
        <dbReference type="ChEBI" id="CHEBI:29103"/>
    </ligand>
</feature>
<organism evidence="17 18">
    <name type="scientific">Scardovia inopinata F0304</name>
    <dbReference type="NCBI Taxonomy" id="641146"/>
    <lineage>
        <taxon>Bacteria</taxon>
        <taxon>Bacillati</taxon>
        <taxon>Actinomycetota</taxon>
        <taxon>Actinomycetes</taxon>
        <taxon>Bifidobacteriales</taxon>
        <taxon>Bifidobacteriaceae</taxon>
        <taxon>Scardovia</taxon>
    </lineage>
</organism>
<comment type="caution">
    <text evidence="16">Lacks conserved residue(s) required for the propagation of feature annotation.</text>
</comment>
<evidence type="ECO:0000256" key="9">
    <source>
        <dbReference type="ARBA" id="ARBA00022741"/>
    </source>
</evidence>
<evidence type="ECO:0000256" key="11">
    <source>
        <dbReference type="ARBA" id="ARBA00022840"/>
    </source>
</evidence>
<dbReference type="Pfam" id="PF03309">
    <property type="entry name" value="Pan_kinase"/>
    <property type="match status" value="1"/>
</dbReference>
<evidence type="ECO:0000256" key="16">
    <source>
        <dbReference type="HAMAP-Rule" id="MF_01274"/>
    </source>
</evidence>
<dbReference type="Gene3D" id="3.30.420.40">
    <property type="match status" value="2"/>
</dbReference>
<keyword evidence="18" id="KW-1185">Reference proteome</keyword>
<keyword evidence="11 16" id="KW-0067">ATP-binding</keyword>
<evidence type="ECO:0000256" key="14">
    <source>
        <dbReference type="ARBA" id="ARBA00038036"/>
    </source>
</evidence>
<evidence type="ECO:0000256" key="15">
    <source>
        <dbReference type="ARBA" id="ARBA00040883"/>
    </source>
</evidence>
<reference evidence="17 18" key="1">
    <citation type="submission" date="2012-01" db="EMBL/GenBank/DDBJ databases">
        <title>The Genome Sequence of Scardovia inopinata F0304.</title>
        <authorList>
            <consortium name="The Broad Institute Genome Sequencing Platform"/>
            <person name="Ward D."/>
            <person name="Earl A."/>
            <person name="Feldgarden M."/>
            <person name="Gevers D."/>
            <person name="Young S."/>
            <person name="Zeng Q."/>
            <person name="Koehrsen M."/>
            <person name="Alvarado L."/>
            <person name="Berlin A.M."/>
            <person name="Borenstein D."/>
            <person name="Chapman S.B."/>
            <person name="Chen Z."/>
            <person name="Engels R."/>
            <person name="Freedman E."/>
            <person name="Gellesch M."/>
            <person name="Goldberg J."/>
            <person name="Griggs A."/>
            <person name="Gujja S."/>
            <person name="Heilman E.R."/>
            <person name="Heiman D.I."/>
            <person name="Hepburn T.A."/>
            <person name="Howarth C."/>
            <person name="Jen D."/>
            <person name="Larson L."/>
            <person name="Mehta T."/>
            <person name="Park D."/>
            <person name="Pearson M."/>
            <person name="Richards J."/>
            <person name="Roberts A."/>
            <person name="Saif S."/>
            <person name="Shea T.D."/>
            <person name="Shenoy N."/>
            <person name="Sisk P."/>
            <person name="Stolte C."/>
            <person name="Sykes S.N."/>
            <person name="Walk T."/>
            <person name="White J."/>
            <person name="Yandava C."/>
            <person name="Izard J."/>
            <person name="Baranova O.V."/>
            <person name="Blanton J.M."/>
            <person name="Tanner A.C."/>
            <person name="Dewhirst F."/>
            <person name="Haas B."/>
            <person name="Nusbaum C."/>
            <person name="Birren B."/>
        </authorList>
    </citation>
    <scope>NUCLEOTIDE SEQUENCE [LARGE SCALE GENOMIC DNA]</scope>
    <source>
        <strain evidence="17 18">F0304</strain>
    </source>
</reference>
<keyword evidence="12 16" id="KW-0630">Potassium</keyword>
<evidence type="ECO:0000256" key="8">
    <source>
        <dbReference type="ARBA" id="ARBA00022679"/>
    </source>
</evidence>
<dbReference type="GO" id="GO:0046872">
    <property type="term" value="F:metal ion binding"/>
    <property type="evidence" value="ECO:0007669"/>
    <property type="project" value="UniProtKB-KW"/>
</dbReference>
<dbReference type="GO" id="GO:0015937">
    <property type="term" value="P:coenzyme A biosynthetic process"/>
    <property type="evidence" value="ECO:0007669"/>
    <property type="project" value="UniProtKB-UniRule"/>
</dbReference>
<evidence type="ECO:0000256" key="3">
    <source>
        <dbReference type="ARBA" id="ARBA00004496"/>
    </source>
</evidence>
<evidence type="ECO:0000256" key="1">
    <source>
        <dbReference type="ARBA" id="ARBA00001206"/>
    </source>
</evidence>
<keyword evidence="9 16" id="KW-0547">Nucleotide-binding</keyword>
<keyword evidence="16" id="KW-0479">Metal-binding</keyword>
<feature type="binding site" evidence="16">
    <location>
        <position position="198"/>
    </location>
    <ligand>
        <name>substrate</name>
    </ligand>
</feature>
<dbReference type="PANTHER" id="PTHR34265:SF1">
    <property type="entry name" value="TYPE III PANTOTHENATE KINASE"/>
    <property type="match status" value="1"/>
</dbReference>
<comment type="subcellular location">
    <subcellularLocation>
        <location evidence="3 16">Cytoplasm</location>
    </subcellularLocation>
</comment>
<protein>
    <recommendedName>
        <fullName evidence="15 16">Type III pantothenate kinase</fullName>
        <ecNumber evidence="6 16">2.7.1.33</ecNumber>
    </recommendedName>
    <alternativeName>
        <fullName evidence="16">PanK-III</fullName>
    </alternativeName>
    <alternativeName>
        <fullName evidence="16">Pantothenic acid kinase</fullName>
    </alternativeName>
</protein>
<evidence type="ECO:0000256" key="2">
    <source>
        <dbReference type="ARBA" id="ARBA00001958"/>
    </source>
</evidence>
<comment type="similarity">
    <text evidence="14 16">Belongs to the type III pantothenate kinase family.</text>
</comment>
<dbReference type="HAMAP" id="MF_01274">
    <property type="entry name" value="Pantothen_kinase_3"/>
    <property type="match status" value="1"/>
</dbReference>
<dbReference type="GO" id="GO:0004594">
    <property type="term" value="F:pantothenate kinase activity"/>
    <property type="evidence" value="ECO:0007669"/>
    <property type="project" value="UniProtKB-UniRule"/>
</dbReference>
<evidence type="ECO:0000256" key="12">
    <source>
        <dbReference type="ARBA" id="ARBA00022958"/>
    </source>
</evidence>
<dbReference type="InterPro" id="IPR043129">
    <property type="entry name" value="ATPase_NBD"/>
</dbReference>
<dbReference type="CDD" id="cd24015">
    <property type="entry name" value="ASKHA_NBD_PanK-III"/>
    <property type="match status" value="1"/>
</dbReference>
<comment type="caution">
    <text evidence="17">The sequence shown here is derived from an EMBL/GenBank/DDBJ whole genome shotgun (WGS) entry which is preliminary data.</text>
</comment>
<dbReference type="GO" id="GO:0005524">
    <property type="term" value="F:ATP binding"/>
    <property type="evidence" value="ECO:0007669"/>
    <property type="project" value="UniProtKB-UniRule"/>
</dbReference>
<dbReference type="NCBIfam" id="TIGR00671">
    <property type="entry name" value="baf"/>
    <property type="match status" value="1"/>
</dbReference>
<evidence type="ECO:0000256" key="6">
    <source>
        <dbReference type="ARBA" id="ARBA00012102"/>
    </source>
</evidence>
<evidence type="ECO:0000256" key="13">
    <source>
        <dbReference type="ARBA" id="ARBA00022993"/>
    </source>
</evidence>
<dbReference type="HOGENOM" id="CLU_066627_1_0_11"/>
<dbReference type="eggNOG" id="COG1521">
    <property type="taxonomic scope" value="Bacteria"/>
</dbReference>
<dbReference type="PANTHER" id="PTHR34265">
    <property type="entry name" value="TYPE III PANTOTHENATE KINASE"/>
    <property type="match status" value="1"/>
</dbReference>
<dbReference type="UniPathway" id="UPA00241">
    <property type="reaction ID" value="UER00352"/>
</dbReference>
<dbReference type="RefSeq" id="WP_006292935.1">
    <property type="nucleotide sequence ID" value="NZ_GG770225.1"/>
</dbReference>
<comment type="catalytic activity">
    <reaction evidence="1 16">
        <text>(R)-pantothenate + ATP = (R)-4'-phosphopantothenate + ADP + H(+)</text>
        <dbReference type="Rhea" id="RHEA:16373"/>
        <dbReference type="ChEBI" id="CHEBI:10986"/>
        <dbReference type="ChEBI" id="CHEBI:15378"/>
        <dbReference type="ChEBI" id="CHEBI:29032"/>
        <dbReference type="ChEBI" id="CHEBI:30616"/>
        <dbReference type="ChEBI" id="CHEBI:456216"/>
        <dbReference type="EC" id="2.7.1.33"/>
    </reaction>
</comment>
<comment type="cofactor">
    <cofactor evidence="16">
        <name>NH4(+)</name>
        <dbReference type="ChEBI" id="CHEBI:28938"/>
    </cofactor>
    <cofactor evidence="16">
        <name>K(+)</name>
        <dbReference type="ChEBI" id="CHEBI:29103"/>
    </cofactor>
    <text evidence="16">A monovalent cation. Ammonium or potassium.</text>
</comment>
<evidence type="ECO:0000313" key="17">
    <source>
        <dbReference type="EMBL" id="EFG26938.1"/>
    </source>
</evidence>
<evidence type="ECO:0000313" key="18">
    <source>
        <dbReference type="Proteomes" id="UP000005777"/>
    </source>
</evidence>
<comment type="subunit">
    <text evidence="5 16">Homodimer.</text>
</comment>
<proteinExistence type="inferred from homology"/>
<accession>W5IIS8</accession>
<dbReference type="AlphaFoldDB" id="W5IIS8"/>
<feature type="binding site" evidence="16">
    <location>
        <begin position="6"/>
        <end position="13"/>
    </location>
    <ligand>
        <name>ATP</name>
        <dbReference type="ChEBI" id="CHEBI:30616"/>
    </ligand>
</feature>
<evidence type="ECO:0000256" key="7">
    <source>
        <dbReference type="ARBA" id="ARBA00022490"/>
    </source>
</evidence>
<keyword evidence="7 16" id="KW-0963">Cytoplasm</keyword>
<dbReference type="GO" id="GO:0005737">
    <property type="term" value="C:cytoplasm"/>
    <property type="evidence" value="ECO:0007669"/>
    <property type="project" value="UniProtKB-SubCell"/>
</dbReference>
<feature type="active site" description="Proton acceptor" evidence="16">
    <location>
        <position position="123"/>
    </location>
</feature>
<feature type="binding site" evidence="16">
    <location>
        <begin position="121"/>
        <end position="124"/>
    </location>
    <ligand>
        <name>substrate</name>
    </ligand>
</feature>
<evidence type="ECO:0000256" key="4">
    <source>
        <dbReference type="ARBA" id="ARBA00005225"/>
    </source>
</evidence>
<comment type="pathway">
    <text evidence="4 16">Cofactor biosynthesis; coenzyme A biosynthesis; CoA from (R)-pantothenate: step 1/5.</text>
</comment>
<comment type="cofactor">
    <cofactor evidence="2">
        <name>K(+)</name>
        <dbReference type="ChEBI" id="CHEBI:29103"/>
    </cofactor>
</comment>
<dbReference type="Proteomes" id="UP000005777">
    <property type="component" value="Unassembled WGS sequence"/>
</dbReference>
<feature type="binding site" evidence="16">
    <location>
        <position position="146"/>
    </location>
    <ligand>
        <name>ATP</name>
        <dbReference type="ChEBI" id="CHEBI:30616"/>
    </ligand>
</feature>
<keyword evidence="13 16" id="KW-0173">Coenzyme A biosynthesis</keyword>
<comment type="function">
    <text evidence="16">Catalyzes the phosphorylation of pantothenate (Pan), the first step in CoA biosynthesis.</text>
</comment>
<dbReference type="InterPro" id="IPR004619">
    <property type="entry name" value="Type_III_PanK"/>
</dbReference>
<evidence type="ECO:0000256" key="5">
    <source>
        <dbReference type="ARBA" id="ARBA00011738"/>
    </source>
</evidence>
<dbReference type="EC" id="2.7.1.33" evidence="6 16"/>
<keyword evidence="8 16" id="KW-0808">Transferase</keyword>
<keyword evidence="10 16" id="KW-0418">Kinase</keyword>